<protein>
    <submittedName>
        <fullName evidence="1">Uncharacterized protein</fullName>
    </submittedName>
</protein>
<proteinExistence type="predicted"/>
<evidence type="ECO:0000313" key="2">
    <source>
        <dbReference type="Proteomes" id="UP000266673"/>
    </source>
</evidence>
<keyword evidence="2" id="KW-1185">Reference proteome</keyword>
<comment type="caution">
    <text evidence="1">The sequence shown here is derived from an EMBL/GenBank/DDBJ whole genome shotgun (WGS) entry which is preliminary data.</text>
</comment>
<dbReference type="OrthoDB" id="2404197at2759"/>
<reference evidence="1 2" key="1">
    <citation type="submission" date="2018-06" db="EMBL/GenBank/DDBJ databases">
        <title>Comparative genomics reveals the genomic features of Rhizophagus irregularis, R. cerebriforme, R. diaphanum and Gigaspora rosea, and their symbiotic lifestyle signature.</title>
        <authorList>
            <person name="Morin E."/>
            <person name="San Clemente H."/>
            <person name="Chen E.C.H."/>
            <person name="De La Providencia I."/>
            <person name="Hainaut M."/>
            <person name="Kuo A."/>
            <person name="Kohler A."/>
            <person name="Murat C."/>
            <person name="Tang N."/>
            <person name="Roy S."/>
            <person name="Loubradou J."/>
            <person name="Henrissat B."/>
            <person name="Grigoriev I.V."/>
            <person name="Corradi N."/>
            <person name="Roux C."/>
            <person name="Martin F.M."/>
        </authorList>
    </citation>
    <scope>NUCLEOTIDE SEQUENCE [LARGE SCALE GENOMIC DNA]</scope>
    <source>
        <strain evidence="1 2">DAOM 194757</strain>
    </source>
</reference>
<evidence type="ECO:0000313" key="1">
    <source>
        <dbReference type="EMBL" id="RIB06595.1"/>
    </source>
</evidence>
<dbReference type="EMBL" id="QKWP01001788">
    <property type="protein sequence ID" value="RIB06595.1"/>
    <property type="molecule type" value="Genomic_DNA"/>
</dbReference>
<accession>A0A397U8H7</accession>
<dbReference type="AlphaFoldDB" id="A0A397U8H7"/>
<sequence length="238" mass="26926">MSSALAKVIGKNRSLGERSNIVFEEIDDDDKALDQCMNEITLRLSNLETMQTNANEATRCVFITSILNASLAIVRRLTNEEKIYMSYQKNISGEEASGRVDYAIKGNEDLMCIAEGKPRNVEIGYLQNIMQLESAYQTNKKKRTADQAFRDDDYDYLYGIVSTATEWHFIMFATDGLFCTCKSEYPINLSKMALKEDLDSIRKGVRRVLGVIVGLLKDRISVDNSPASKKARIKKFTE</sequence>
<gene>
    <name evidence="1" type="ORF">C2G38_2046667</name>
</gene>
<dbReference type="Proteomes" id="UP000266673">
    <property type="component" value="Unassembled WGS sequence"/>
</dbReference>
<name>A0A397U8H7_9GLOM</name>
<organism evidence="1 2">
    <name type="scientific">Gigaspora rosea</name>
    <dbReference type="NCBI Taxonomy" id="44941"/>
    <lineage>
        <taxon>Eukaryota</taxon>
        <taxon>Fungi</taxon>
        <taxon>Fungi incertae sedis</taxon>
        <taxon>Mucoromycota</taxon>
        <taxon>Glomeromycotina</taxon>
        <taxon>Glomeromycetes</taxon>
        <taxon>Diversisporales</taxon>
        <taxon>Gigasporaceae</taxon>
        <taxon>Gigaspora</taxon>
    </lineage>
</organism>